<accession>A0A816EK45</accession>
<evidence type="ECO:0000313" key="2">
    <source>
        <dbReference type="EMBL" id="CAF0976550.1"/>
    </source>
</evidence>
<sequence length="197" mass="21959">MIKITTFVCWFATFFVIGINAEPYLVFPQQMLPPIGLAYNITFTGTAVTTPVAGIYAIQAVTADNQETIIGYRLWEGYTRDTREILYTVSYSNGTSFQAGVDPVTGKCFAAERLDINCTGWSSTDVLKWNNKCLEKSKKEPKSSTKMIVQADTSNLRRPIGLNLTITIEGTPVPLFSTFQFSSETKGKHFPHVKCNF</sequence>
<evidence type="ECO:0000313" key="6">
    <source>
        <dbReference type="Proteomes" id="UP000663834"/>
    </source>
</evidence>
<keyword evidence="1" id="KW-0732">Signal</keyword>
<protein>
    <submittedName>
        <fullName evidence="3">Uncharacterized protein</fullName>
    </submittedName>
</protein>
<feature type="chain" id="PRO_5036229984" evidence="1">
    <location>
        <begin position="22"/>
        <end position="197"/>
    </location>
</feature>
<dbReference type="AlphaFoldDB" id="A0A816EK45"/>
<evidence type="ECO:0000256" key="1">
    <source>
        <dbReference type="SAM" id="SignalP"/>
    </source>
</evidence>
<reference evidence="3" key="1">
    <citation type="submission" date="2021-02" db="EMBL/GenBank/DDBJ databases">
        <authorList>
            <person name="Nowell W R."/>
        </authorList>
    </citation>
    <scope>NUCLEOTIDE SEQUENCE</scope>
</reference>
<proteinExistence type="predicted"/>
<dbReference type="EMBL" id="CAJOBJ010173141">
    <property type="protein sequence ID" value="CAF4890587.1"/>
    <property type="molecule type" value="Genomic_DNA"/>
</dbReference>
<dbReference type="EMBL" id="CAJOBH010161547">
    <property type="protein sequence ID" value="CAF4880344.1"/>
    <property type="molecule type" value="Genomic_DNA"/>
</dbReference>
<dbReference type="Proteomes" id="UP000681967">
    <property type="component" value="Unassembled WGS sequence"/>
</dbReference>
<name>A0A816EK45_9BILA</name>
<feature type="signal peptide" evidence="1">
    <location>
        <begin position="1"/>
        <end position="21"/>
    </location>
</feature>
<dbReference type="Proteomes" id="UP000663855">
    <property type="component" value="Unassembled WGS sequence"/>
</dbReference>
<dbReference type="Proteomes" id="UP000681720">
    <property type="component" value="Unassembled WGS sequence"/>
</dbReference>
<evidence type="ECO:0000313" key="4">
    <source>
        <dbReference type="EMBL" id="CAF4880344.1"/>
    </source>
</evidence>
<dbReference type="EMBL" id="CAJNOV010000080">
    <property type="protein sequence ID" value="CAF0976550.1"/>
    <property type="molecule type" value="Genomic_DNA"/>
</dbReference>
<dbReference type="EMBL" id="CAJNOW010016089">
    <property type="protein sequence ID" value="CAF1647471.1"/>
    <property type="molecule type" value="Genomic_DNA"/>
</dbReference>
<evidence type="ECO:0000313" key="3">
    <source>
        <dbReference type="EMBL" id="CAF1647471.1"/>
    </source>
</evidence>
<dbReference type="Proteomes" id="UP000663834">
    <property type="component" value="Unassembled WGS sequence"/>
</dbReference>
<comment type="caution">
    <text evidence="3">The sequence shown here is derived from an EMBL/GenBank/DDBJ whole genome shotgun (WGS) entry which is preliminary data.</text>
</comment>
<dbReference type="OrthoDB" id="10018257at2759"/>
<gene>
    <name evidence="4" type="ORF">BYL167_LOCUS51322</name>
    <name evidence="2" type="ORF">CJN711_LOCUS1145</name>
    <name evidence="5" type="ORF">GIL414_LOCUS51321</name>
    <name evidence="3" type="ORF">KQP761_LOCUS29284</name>
</gene>
<evidence type="ECO:0000313" key="5">
    <source>
        <dbReference type="EMBL" id="CAF4890587.1"/>
    </source>
</evidence>
<organism evidence="3 6">
    <name type="scientific">Rotaria magnacalcarata</name>
    <dbReference type="NCBI Taxonomy" id="392030"/>
    <lineage>
        <taxon>Eukaryota</taxon>
        <taxon>Metazoa</taxon>
        <taxon>Spiralia</taxon>
        <taxon>Gnathifera</taxon>
        <taxon>Rotifera</taxon>
        <taxon>Eurotatoria</taxon>
        <taxon>Bdelloidea</taxon>
        <taxon>Philodinida</taxon>
        <taxon>Philodinidae</taxon>
        <taxon>Rotaria</taxon>
    </lineage>
</organism>